<dbReference type="Pfam" id="PF16212">
    <property type="entry name" value="PhoLip_ATPase_C"/>
    <property type="match status" value="1"/>
</dbReference>
<comment type="caution">
    <text evidence="2">The sequence shown here is derived from an EMBL/GenBank/DDBJ whole genome shotgun (WGS) entry which is preliminary data.</text>
</comment>
<feature type="non-terminal residue" evidence="2">
    <location>
        <position position="1"/>
    </location>
</feature>
<organism evidence="2 3">
    <name type="scientific">Polyplosphaeria fusca</name>
    <dbReference type="NCBI Taxonomy" id="682080"/>
    <lineage>
        <taxon>Eukaryota</taxon>
        <taxon>Fungi</taxon>
        <taxon>Dikarya</taxon>
        <taxon>Ascomycota</taxon>
        <taxon>Pezizomycotina</taxon>
        <taxon>Dothideomycetes</taxon>
        <taxon>Pleosporomycetidae</taxon>
        <taxon>Pleosporales</taxon>
        <taxon>Tetraplosphaeriaceae</taxon>
        <taxon>Polyplosphaeria</taxon>
    </lineage>
</organism>
<reference evidence="2" key="1">
    <citation type="journal article" date="2020" name="Stud. Mycol.">
        <title>101 Dothideomycetes genomes: a test case for predicting lifestyles and emergence of pathogens.</title>
        <authorList>
            <person name="Haridas S."/>
            <person name="Albert R."/>
            <person name="Binder M."/>
            <person name="Bloem J."/>
            <person name="Labutti K."/>
            <person name="Salamov A."/>
            <person name="Andreopoulos B."/>
            <person name="Baker S."/>
            <person name="Barry K."/>
            <person name="Bills G."/>
            <person name="Bluhm B."/>
            <person name="Cannon C."/>
            <person name="Castanera R."/>
            <person name="Culley D."/>
            <person name="Daum C."/>
            <person name="Ezra D."/>
            <person name="Gonzalez J."/>
            <person name="Henrissat B."/>
            <person name="Kuo A."/>
            <person name="Liang C."/>
            <person name="Lipzen A."/>
            <person name="Lutzoni F."/>
            <person name="Magnuson J."/>
            <person name="Mondo S."/>
            <person name="Nolan M."/>
            <person name="Ohm R."/>
            <person name="Pangilinan J."/>
            <person name="Park H.-J."/>
            <person name="Ramirez L."/>
            <person name="Alfaro M."/>
            <person name="Sun H."/>
            <person name="Tritt A."/>
            <person name="Yoshinaga Y."/>
            <person name="Zwiers L.-H."/>
            <person name="Turgeon B."/>
            <person name="Goodwin S."/>
            <person name="Spatafora J."/>
            <person name="Crous P."/>
            <person name="Grigoriev I."/>
        </authorList>
    </citation>
    <scope>NUCLEOTIDE SEQUENCE</scope>
    <source>
        <strain evidence="2">CBS 125425</strain>
    </source>
</reference>
<sequence length="62" mass="6708">LTILNTSFTSLPVMFIGNFEKDLAASTLLAVSELCKTMGQKNGGFDDQVLLHAKIICVCENC</sequence>
<dbReference type="EMBL" id="ML996444">
    <property type="protein sequence ID" value="KAF2726539.1"/>
    <property type="molecule type" value="Genomic_DNA"/>
</dbReference>
<evidence type="ECO:0000313" key="3">
    <source>
        <dbReference type="Proteomes" id="UP000799444"/>
    </source>
</evidence>
<gene>
    <name evidence="2" type="ORF">EJ04DRAFT_453155</name>
</gene>
<dbReference type="OrthoDB" id="377733at2759"/>
<accession>A0A9P4UTW0</accession>
<dbReference type="AlphaFoldDB" id="A0A9P4UTW0"/>
<name>A0A9P4UTW0_9PLEO</name>
<proteinExistence type="predicted"/>
<feature type="domain" description="P-type ATPase C-terminal" evidence="1">
    <location>
        <begin position="1"/>
        <end position="50"/>
    </location>
</feature>
<dbReference type="Proteomes" id="UP000799444">
    <property type="component" value="Unassembled WGS sequence"/>
</dbReference>
<evidence type="ECO:0000259" key="1">
    <source>
        <dbReference type="Pfam" id="PF16212"/>
    </source>
</evidence>
<dbReference type="InterPro" id="IPR032630">
    <property type="entry name" value="P_typ_ATPase_c"/>
</dbReference>
<protein>
    <recommendedName>
        <fullName evidence="1">P-type ATPase C-terminal domain-containing protein</fullName>
    </recommendedName>
</protein>
<evidence type="ECO:0000313" key="2">
    <source>
        <dbReference type="EMBL" id="KAF2726539.1"/>
    </source>
</evidence>
<keyword evidence="3" id="KW-1185">Reference proteome</keyword>